<dbReference type="InParanoid" id="A0A067MBR1"/>
<accession>A0A067MBR1</accession>
<organism evidence="10 11">
    <name type="scientific">Botryobasidium botryosum (strain FD-172 SS1)</name>
    <dbReference type="NCBI Taxonomy" id="930990"/>
    <lineage>
        <taxon>Eukaryota</taxon>
        <taxon>Fungi</taxon>
        <taxon>Dikarya</taxon>
        <taxon>Basidiomycota</taxon>
        <taxon>Agaricomycotina</taxon>
        <taxon>Agaricomycetes</taxon>
        <taxon>Cantharellales</taxon>
        <taxon>Botryobasidiaceae</taxon>
        <taxon>Botryobasidium</taxon>
    </lineage>
</organism>
<name>A0A067MBR1_BOTB1</name>
<keyword evidence="4" id="KW-0101">Branched-chain amino acid catabolism</keyword>
<evidence type="ECO:0000256" key="4">
    <source>
        <dbReference type="ARBA" id="ARBA00022456"/>
    </source>
</evidence>
<dbReference type="OrthoDB" id="435038at2759"/>
<dbReference type="InterPro" id="IPR013328">
    <property type="entry name" value="6PGD_dom2"/>
</dbReference>
<dbReference type="PANTHER" id="PTHR22981">
    <property type="entry name" value="3-HYDROXYISOBUTYRATE DEHYDROGENASE-RELATED"/>
    <property type="match status" value="1"/>
</dbReference>
<evidence type="ECO:0000313" key="10">
    <source>
        <dbReference type="EMBL" id="KDQ13198.1"/>
    </source>
</evidence>
<dbReference type="InterPro" id="IPR029154">
    <property type="entry name" value="HIBADH-like_NADP-bd"/>
</dbReference>
<comment type="similarity">
    <text evidence="2">Belongs to the HIBADH-related family. 3-hydroxyisobutyrate dehydrogenase subfamily.</text>
</comment>
<comment type="pathway">
    <text evidence="1">Amino-acid degradation; L-valine degradation.</text>
</comment>
<dbReference type="PANTHER" id="PTHR22981:SF7">
    <property type="entry name" value="3-HYDROXYISOBUTYRATE DEHYDROGENASE, MITOCHONDRIAL"/>
    <property type="match status" value="1"/>
</dbReference>
<dbReference type="Gene3D" id="3.40.50.720">
    <property type="entry name" value="NAD(P)-binding Rossmann-like Domain"/>
    <property type="match status" value="1"/>
</dbReference>
<reference evidence="11" key="1">
    <citation type="journal article" date="2014" name="Proc. Natl. Acad. Sci. U.S.A.">
        <title>Extensive sampling of basidiomycete genomes demonstrates inadequacy of the white-rot/brown-rot paradigm for wood decay fungi.</title>
        <authorList>
            <person name="Riley R."/>
            <person name="Salamov A.A."/>
            <person name="Brown D.W."/>
            <person name="Nagy L.G."/>
            <person name="Floudas D."/>
            <person name="Held B.W."/>
            <person name="Levasseur A."/>
            <person name="Lombard V."/>
            <person name="Morin E."/>
            <person name="Otillar R."/>
            <person name="Lindquist E.A."/>
            <person name="Sun H."/>
            <person name="LaButti K.M."/>
            <person name="Schmutz J."/>
            <person name="Jabbour D."/>
            <person name="Luo H."/>
            <person name="Baker S.E."/>
            <person name="Pisabarro A.G."/>
            <person name="Walton J.D."/>
            <person name="Blanchette R.A."/>
            <person name="Henrissat B."/>
            <person name="Martin F."/>
            <person name="Cullen D."/>
            <person name="Hibbett D.S."/>
            <person name="Grigoriev I.V."/>
        </authorList>
    </citation>
    <scope>NUCLEOTIDE SEQUENCE [LARGE SCALE GENOMIC DNA]</scope>
    <source>
        <strain evidence="11">FD-172 SS1</strain>
    </source>
</reference>
<dbReference type="GO" id="GO:0008442">
    <property type="term" value="F:3-hydroxyisobutyrate dehydrogenase activity"/>
    <property type="evidence" value="ECO:0007669"/>
    <property type="project" value="UniProtKB-EC"/>
</dbReference>
<dbReference type="SUPFAM" id="SSF48179">
    <property type="entry name" value="6-phosphogluconate dehydrogenase C-terminal domain-like"/>
    <property type="match status" value="1"/>
</dbReference>
<keyword evidence="6" id="KW-0520">NAD</keyword>
<dbReference type="Pfam" id="PF03446">
    <property type="entry name" value="NAD_binding_2"/>
    <property type="match status" value="1"/>
</dbReference>
<evidence type="ECO:0000259" key="8">
    <source>
        <dbReference type="Pfam" id="PF03446"/>
    </source>
</evidence>
<dbReference type="GO" id="GO:0006574">
    <property type="term" value="P:L-valine catabolic process"/>
    <property type="evidence" value="ECO:0007669"/>
    <property type="project" value="TreeGrafter"/>
</dbReference>
<dbReference type="Proteomes" id="UP000027195">
    <property type="component" value="Unassembled WGS sequence"/>
</dbReference>
<keyword evidence="5" id="KW-0560">Oxidoreductase</keyword>
<dbReference type="GO" id="GO:0050661">
    <property type="term" value="F:NADP binding"/>
    <property type="evidence" value="ECO:0007669"/>
    <property type="project" value="InterPro"/>
</dbReference>
<evidence type="ECO:0000259" key="9">
    <source>
        <dbReference type="Pfam" id="PF14833"/>
    </source>
</evidence>
<sequence length="357" mass="36893">MRPTARVLSSLGAAAAATRPHTLGFIGLGQMGQHMASNLYAKHLARQQQAQTQSAQRPPVELVVCDANEAAAGAFAAAFARDFPHAPPVHVVTSPAQVAARASTLITMLPSSPQVKDVYLGPGGIISALQPESSVSTLCIDSTTLDVDVAKDVAQRVDAAGGSMLDAPVSGGVVGAQAGTLSFMVGGPAPAFERARPHLENMGKNITHCGPNGTGLVAKIANNLILGINQIAVAEAMLLGTSLGLAPALLAKIINNSTGKCWPSEVNNPVPGALEPEGRSPPCERGYEGGFASRLMLKDMLLALHAAKTVDVPLPIGTTCAGLYEDVSKHREGELASKDFSVVYEYLRRAREGGGNA</sequence>
<dbReference type="EMBL" id="KL198045">
    <property type="protein sequence ID" value="KDQ13198.1"/>
    <property type="molecule type" value="Genomic_DNA"/>
</dbReference>
<evidence type="ECO:0000256" key="2">
    <source>
        <dbReference type="ARBA" id="ARBA00006013"/>
    </source>
</evidence>
<evidence type="ECO:0000256" key="5">
    <source>
        <dbReference type="ARBA" id="ARBA00023002"/>
    </source>
</evidence>
<feature type="domain" description="3-hydroxyisobutyrate dehydrogenase-like NAD-binding" evidence="9">
    <location>
        <begin position="213"/>
        <end position="345"/>
    </location>
</feature>
<evidence type="ECO:0000256" key="7">
    <source>
        <dbReference type="ARBA" id="ARBA00049197"/>
    </source>
</evidence>
<evidence type="ECO:0000256" key="1">
    <source>
        <dbReference type="ARBA" id="ARBA00005109"/>
    </source>
</evidence>
<keyword evidence="11" id="KW-1185">Reference proteome</keyword>
<feature type="domain" description="6-phosphogluconate dehydrogenase NADP-binding" evidence="8">
    <location>
        <begin position="23"/>
        <end position="210"/>
    </location>
</feature>
<dbReference type="InterPro" id="IPR008927">
    <property type="entry name" value="6-PGluconate_DH-like_C_sf"/>
</dbReference>
<dbReference type="Pfam" id="PF14833">
    <property type="entry name" value="NAD_binding_11"/>
    <property type="match status" value="1"/>
</dbReference>
<dbReference type="EC" id="1.1.1.31" evidence="3"/>
<proteinExistence type="inferred from homology"/>
<evidence type="ECO:0000256" key="6">
    <source>
        <dbReference type="ARBA" id="ARBA00023027"/>
    </source>
</evidence>
<gene>
    <name evidence="10" type="ORF">BOTBODRAFT_133776</name>
</gene>
<comment type="catalytic activity">
    <reaction evidence="7">
        <text>3-hydroxy-2-methylpropanoate + NAD(+) = 2-methyl-3-oxopropanoate + NADH + H(+)</text>
        <dbReference type="Rhea" id="RHEA:17681"/>
        <dbReference type="ChEBI" id="CHEBI:11805"/>
        <dbReference type="ChEBI" id="CHEBI:15378"/>
        <dbReference type="ChEBI" id="CHEBI:57540"/>
        <dbReference type="ChEBI" id="CHEBI:57700"/>
        <dbReference type="ChEBI" id="CHEBI:57945"/>
        <dbReference type="EC" id="1.1.1.31"/>
    </reaction>
</comment>
<dbReference type="InterPro" id="IPR036291">
    <property type="entry name" value="NAD(P)-bd_dom_sf"/>
</dbReference>
<dbReference type="InterPro" id="IPR006115">
    <property type="entry name" value="6PGDH_NADP-bd"/>
</dbReference>
<dbReference type="HOGENOM" id="CLU_035117_6_1_1"/>
<dbReference type="GO" id="GO:0005739">
    <property type="term" value="C:mitochondrion"/>
    <property type="evidence" value="ECO:0007669"/>
    <property type="project" value="TreeGrafter"/>
</dbReference>
<dbReference type="AlphaFoldDB" id="A0A067MBR1"/>
<dbReference type="SUPFAM" id="SSF51735">
    <property type="entry name" value="NAD(P)-binding Rossmann-fold domains"/>
    <property type="match status" value="1"/>
</dbReference>
<dbReference type="FunFam" id="1.10.1040.10:FF:000006">
    <property type="entry name" value="3-hydroxyisobutyrate dehydrogenase"/>
    <property type="match status" value="1"/>
</dbReference>
<protein>
    <recommendedName>
        <fullName evidence="3">3-hydroxyisobutyrate dehydrogenase</fullName>
        <ecNumber evidence="3">1.1.1.31</ecNumber>
    </recommendedName>
</protein>
<evidence type="ECO:0000313" key="11">
    <source>
        <dbReference type="Proteomes" id="UP000027195"/>
    </source>
</evidence>
<dbReference type="InterPro" id="IPR002204">
    <property type="entry name" value="3-OH-isobutyrate_DH-rel_CS"/>
</dbReference>
<dbReference type="GO" id="GO:0051287">
    <property type="term" value="F:NAD binding"/>
    <property type="evidence" value="ECO:0007669"/>
    <property type="project" value="InterPro"/>
</dbReference>
<dbReference type="PROSITE" id="PS00895">
    <property type="entry name" value="3_HYDROXYISOBUT_DH"/>
    <property type="match status" value="1"/>
</dbReference>
<dbReference type="STRING" id="930990.A0A067MBR1"/>
<evidence type="ECO:0000256" key="3">
    <source>
        <dbReference type="ARBA" id="ARBA00012991"/>
    </source>
</evidence>
<dbReference type="Gene3D" id="1.10.1040.10">
    <property type="entry name" value="N-(1-d-carboxylethyl)-l-norvaline Dehydrogenase, domain 2"/>
    <property type="match status" value="1"/>
</dbReference>